<evidence type="ECO:0000256" key="2">
    <source>
        <dbReference type="SAM" id="Phobius"/>
    </source>
</evidence>
<comment type="caution">
    <text evidence="6">The sequence shown here is derived from an EMBL/GenBank/DDBJ whole genome shotgun (WGS) entry which is preliminary data.</text>
</comment>
<feature type="chain" id="PRO_5046219473" description="DUF2207 domain-containing protein" evidence="3">
    <location>
        <begin position="29"/>
        <end position="597"/>
    </location>
</feature>
<evidence type="ECO:0000256" key="3">
    <source>
        <dbReference type="SAM" id="SignalP"/>
    </source>
</evidence>
<feature type="domain" description="DUF2207" evidence="4">
    <location>
        <begin position="56"/>
        <end position="230"/>
    </location>
</feature>
<keyword evidence="2" id="KW-1133">Transmembrane helix</keyword>
<dbReference type="Proteomes" id="UP001500731">
    <property type="component" value="Unassembled WGS sequence"/>
</dbReference>
<protein>
    <recommendedName>
        <fullName evidence="8">DUF2207 domain-containing protein</fullName>
    </recommendedName>
</protein>
<name>A0ABP8PA65_9MICO</name>
<dbReference type="Pfam" id="PF09972">
    <property type="entry name" value="DUF2207"/>
    <property type="match status" value="1"/>
</dbReference>
<evidence type="ECO:0000259" key="5">
    <source>
        <dbReference type="Pfam" id="PF20990"/>
    </source>
</evidence>
<evidence type="ECO:0008006" key="8">
    <source>
        <dbReference type="Google" id="ProtNLM"/>
    </source>
</evidence>
<evidence type="ECO:0000313" key="7">
    <source>
        <dbReference type="Proteomes" id="UP001500731"/>
    </source>
</evidence>
<dbReference type="RefSeq" id="WP_345186101.1">
    <property type="nucleotide sequence ID" value="NZ_BAABGP010000011.1"/>
</dbReference>
<keyword evidence="2" id="KW-0812">Transmembrane</keyword>
<sequence length="597" mass="62890">MTARLRARVLALLGALALVLAPLLTAQAARADANSFSYASWTAQYQLSRDDNGRAKLLVTETLVADFPAFDQNHGIIRGLPTWYDGAPLDLRIVSVTDGKGTHLPYDNSTTDNGERQLKIGDADVYQHGLTTYRIQYTMRDVVHRPSDRQIDEWYWNLLPLNSQQPITHFSAVLMFDPAISAAKLGAPSCYVGPAGSTTPCALTPDASSAKILTVAQDDVPAGSGVTVAFPMKLGTFAQAPARVPDAMTDVVPFPLAAAGALLAIGGPILGISLLRRSGRRRGRGIVVAQYDVPAALPPVLAAELEGRKPVANSAEIVHLAVHASIRIEDGESKPVLELQDASVPADPLDAEALHALFPGSPVGTKLYLDIPNDPLVSRLKTLTGSAHAAAFERGLFERRRSPLAIVLSGFGLAAGLGAVALATPGMAVGRPAAIAAFVVAIVLSVVALVALLVSLRRRAVLTAQGAEAREYLLGVREYIRLAEADRIRMLQSYRGAERRKDGSVDIVVLYERLLPYAMLFGMEREWGQVLAVQYLNDDIVPAWYLGYTGASFAGSLSGMGSALTATPTPSSSSSSSGSFGGGFSGGGGGGGSSGGW</sequence>
<keyword evidence="3" id="KW-0732">Signal</keyword>
<feature type="transmembrane region" description="Helical" evidence="2">
    <location>
        <begin position="404"/>
        <end position="423"/>
    </location>
</feature>
<gene>
    <name evidence="6" type="ORF">GCM10023171_17070</name>
</gene>
<feature type="signal peptide" evidence="3">
    <location>
        <begin position="1"/>
        <end position="28"/>
    </location>
</feature>
<evidence type="ECO:0000313" key="6">
    <source>
        <dbReference type="EMBL" id="GAA4484328.1"/>
    </source>
</evidence>
<dbReference type="EMBL" id="BAABGP010000011">
    <property type="protein sequence ID" value="GAA4484328.1"/>
    <property type="molecule type" value="Genomic_DNA"/>
</dbReference>
<feature type="domain" description="Predicted membrane protein YciQ-like C-terminal" evidence="5">
    <location>
        <begin position="291"/>
        <end position="529"/>
    </location>
</feature>
<keyword evidence="7" id="KW-1185">Reference proteome</keyword>
<feature type="region of interest" description="Disordered" evidence="1">
    <location>
        <begin position="564"/>
        <end position="597"/>
    </location>
</feature>
<accession>A0ABP8PA65</accession>
<evidence type="ECO:0000256" key="1">
    <source>
        <dbReference type="SAM" id="MobiDB-lite"/>
    </source>
</evidence>
<dbReference type="InterPro" id="IPR018702">
    <property type="entry name" value="DUF2207"/>
</dbReference>
<proteinExistence type="predicted"/>
<dbReference type="Pfam" id="PF20990">
    <property type="entry name" value="DUF2207_C"/>
    <property type="match status" value="1"/>
</dbReference>
<organism evidence="6 7">
    <name type="scientific">Microbacterium panaciterrae</name>
    <dbReference type="NCBI Taxonomy" id="985759"/>
    <lineage>
        <taxon>Bacteria</taxon>
        <taxon>Bacillati</taxon>
        <taxon>Actinomycetota</taxon>
        <taxon>Actinomycetes</taxon>
        <taxon>Micrococcales</taxon>
        <taxon>Microbacteriaceae</taxon>
        <taxon>Microbacterium</taxon>
    </lineage>
</organism>
<keyword evidence="2" id="KW-0472">Membrane</keyword>
<feature type="transmembrane region" description="Helical" evidence="2">
    <location>
        <begin position="435"/>
        <end position="456"/>
    </location>
</feature>
<dbReference type="InterPro" id="IPR048389">
    <property type="entry name" value="YciQ-like_C"/>
</dbReference>
<evidence type="ECO:0000259" key="4">
    <source>
        <dbReference type="Pfam" id="PF09972"/>
    </source>
</evidence>
<feature type="compositionally biased region" description="Gly residues" evidence="1">
    <location>
        <begin position="579"/>
        <end position="597"/>
    </location>
</feature>
<reference evidence="7" key="1">
    <citation type="journal article" date="2019" name="Int. J. Syst. Evol. Microbiol.">
        <title>The Global Catalogue of Microorganisms (GCM) 10K type strain sequencing project: providing services to taxonomists for standard genome sequencing and annotation.</title>
        <authorList>
            <consortium name="The Broad Institute Genomics Platform"/>
            <consortium name="The Broad Institute Genome Sequencing Center for Infectious Disease"/>
            <person name="Wu L."/>
            <person name="Ma J."/>
        </authorList>
    </citation>
    <scope>NUCLEOTIDE SEQUENCE [LARGE SCALE GENOMIC DNA]</scope>
    <source>
        <strain evidence="7">JCM 17839</strain>
    </source>
</reference>
<feature type="transmembrane region" description="Helical" evidence="2">
    <location>
        <begin position="254"/>
        <end position="275"/>
    </location>
</feature>